<reference evidence="14 15" key="1">
    <citation type="submission" date="2018-06" db="EMBL/GenBank/DDBJ databases">
        <title>Extensive metabolic versatility and redundancy in microbially diverse, dynamic hydrothermal sediments.</title>
        <authorList>
            <person name="Dombrowski N."/>
            <person name="Teske A."/>
            <person name="Baker B.J."/>
        </authorList>
    </citation>
    <scope>NUCLEOTIDE SEQUENCE [LARGE SCALE GENOMIC DNA]</scope>
    <source>
        <strain evidence="14">B36_G15</strain>
    </source>
</reference>
<feature type="compositionally biased region" description="Basic and acidic residues" evidence="12">
    <location>
        <begin position="286"/>
        <end position="305"/>
    </location>
</feature>
<dbReference type="InterPro" id="IPR009014">
    <property type="entry name" value="Transketo_C/PFOR_II"/>
</dbReference>
<dbReference type="HAMAP" id="MF_00315">
    <property type="entry name" value="DXP_synth"/>
    <property type="match status" value="1"/>
</dbReference>
<dbReference type="UniPathway" id="UPA00064">
    <property type="reaction ID" value="UER00091"/>
</dbReference>
<proteinExistence type="inferred from homology"/>
<evidence type="ECO:0000256" key="5">
    <source>
        <dbReference type="ARBA" id="ARBA00022723"/>
    </source>
</evidence>
<keyword evidence="5 11" id="KW-0479">Metal-binding</keyword>
<protein>
    <recommendedName>
        <fullName evidence="11">1-deoxy-D-xylulose-5-phosphate synthase</fullName>
        <ecNumber evidence="11">2.2.1.7</ecNumber>
    </recommendedName>
    <alternativeName>
        <fullName evidence="11">1-deoxyxylulose-5-phosphate synthase</fullName>
        <shortName evidence="11">DXP synthase</shortName>
        <shortName evidence="11">DXPS</shortName>
    </alternativeName>
</protein>
<evidence type="ECO:0000256" key="4">
    <source>
        <dbReference type="ARBA" id="ARBA00022679"/>
    </source>
</evidence>
<dbReference type="Proteomes" id="UP000268469">
    <property type="component" value="Unassembled WGS sequence"/>
</dbReference>
<evidence type="ECO:0000256" key="10">
    <source>
        <dbReference type="ARBA" id="ARBA00055605"/>
    </source>
</evidence>
<dbReference type="FunFam" id="3.40.50.920:FF:000002">
    <property type="entry name" value="1-deoxy-D-xylulose-5-phosphate synthase"/>
    <property type="match status" value="1"/>
</dbReference>
<dbReference type="GO" id="GO:0030976">
    <property type="term" value="F:thiamine pyrophosphate binding"/>
    <property type="evidence" value="ECO:0007669"/>
    <property type="project" value="UniProtKB-UniRule"/>
</dbReference>
<feature type="binding site" evidence="11">
    <location>
        <position position="285"/>
    </location>
    <ligand>
        <name>thiamine diphosphate</name>
        <dbReference type="ChEBI" id="CHEBI:58937"/>
    </ligand>
</feature>
<dbReference type="GO" id="GO:0005829">
    <property type="term" value="C:cytosol"/>
    <property type="evidence" value="ECO:0007669"/>
    <property type="project" value="TreeGrafter"/>
</dbReference>
<gene>
    <name evidence="11 14" type="primary">dxs</name>
    <name evidence="14" type="ORF">DRP53_07520</name>
</gene>
<evidence type="ECO:0000256" key="6">
    <source>
        <dbReference type="ARBA" id="ARBA00022842"/>
    </source>
</evidence>
<evidence type="ECO:0000256" key="12">
    <source>
        <dbReference type="SAM" id="MobiDB-lite"/>
    </source>
</evidence>
<dbReference type="PANTHER" id="PTHR43322:SF5">
    <property type="entry name" value="1-DEOXY-D-XYLULOSE-5-PHOSPHATE SYNTHASE, CHLOROPLASTIC"/>
    <property type="match status" value="1"/>
</dbReference>
<feature type="binding site" evidence="11">
    <location>
        <begin position="113"/>
        <end position="115"/>
    </location>
    <ligand>
        <name>thiamine diphosphate</name>
        <dbReference type="ChEBI" id="CHEBI:58937"/>
    </ligand>
</feature>
<evidence type="ECO:0000256" key="11">
    <source>
        <dbReference type="HAMAP-Rule" id="MF_00315"/>
    </source>
</evidence>
<dbReference type="CDD" id="cd02007">
    <property type="entry name" value="TPP_DXS"/>
    <property type="match status" value="1"/>
</dbReference>
<feature type="region of interest" description="Disordered" evidence="12">
    <location>
        <begin position="285"/>
        <end position="313"/>
    </location>
</feature>
<evidence type="ECO:0000313" key="15">
    <source>
        <dbReference type="Proteomes" id="UP000268469"/>
    </source>
</evidence>
<keyword evidence="8 11" id="KW-0786">Thiamine pyrophosphate</keyword>
<dbReference type="Pfam" id="PF02779">
    <property type="entry name" value="Transket_pyr"/>
    <property type="match status" value="1"/>
</dbReference>
<evidence type="ECO:0000313" key="14">
    <source>
        <dbReference type="EMBL" id="RKX69657.1"/>
    </source>
</evidence>
<dbReference type="Pfam" id="PF02780">
    <property type="entry name" value="Transketolase_C"/>
    <property type="match status" value="1"/>
</dbReference>
<keyword evidence="9 11" id="KW-0414">Isoprene biosynthesis</keyword>
<dbReference type="NCBIfam" id="NF003933">
    <property type="entry name" value="PRK05444.2-2"/>
    <property type="match status" value="1"/>
</dbReference>
<evidence type="ECO:0000256" key="7">
    <source>
        <dbReference type="ARBA" id="ARBA00022977"/>
    </source>
</evidence>
<dbReference type="InterPro" id="IPR049557">
    <property type="entry name" value="Transketolase_CS"/>
</dbReference>
<dbReference type="InterPro" id="IPR005475">
    <property type="entry name" value="Transketolase-like_Pyr-bd"/>
</dbReference>
<dbReference type="PROSITE" id="PS00801">
    <property type="entry name" value="TRANSKETOLASE_1"/>
    <property type="match status" value="1"/>
</dbReference>
<evidence type="ECO:0000259" key="13">
    <source>
        <dbReference type="SMART" id="SM00861"/>
    </source>
</evidence>
<comment type="function">
    <text evidence="10 11">Catalyzes the acyloin condensation reaction between C atoms 2 and 3 of pyruvate and glyceraldehyde 3-phosphate to yield 1-deoxy-D-xylulose-5-phosphate (DXP).</text>
</comment>
<dbReference type="EMBL" id="QNBE01000072">
    <property type="protein sequence ID" value="RKX69657.1"/>
    <property type="molecule type" value="Genomic_DNA"/>
</dbReference>
<dbReference type="Gene3D" id="3.40.50.970">
    <property type="match status" value="2"/>
</dbReference>
<dbReference type="NCBIfam" id="TIGR00204">
    <property type="entry name" value="dxs"/>
    <property type="match status" value="1"/>
</dbReference>
<dbReference type="GO" id="GO:0016114">
    <property type="term" value="P:terpenoid biosynthetic process"/>
    <property type="evidence" value="ECO:0007669"/>
    <property type="project" value="UniProtKB-UniRule"/>
</dbReference>
<dbReference type="Gene3D" id="3.40.50.920">
    <property type="match status" value="1"/>
</dbReference>
<accession>A0A660SG42</accession>
<feature type="binding site" evidence="11">
    <location>
        <position position="173"/>
    </location>
    <ligand>
        <name>Mg(2+)</name>
        <dbReference type="ChEBI" id="CHEBI:18420"/>
    </ligand>
</feature>
<organism evidence="14 15">
    <name type="scientific">candidate division WOR-3 bacterium</name>
    <dbReference type="NCBI Taxonomy" id="2052148"/>
    <lineage>
        <taxon>Bacteria</taxon>
        <taxon>Bacteria division WOR-3</taxon>
    </lineage>
</organism>
<feature type="domain" description="Transketolase-like pyrimidine-binding" evidence="13">
    <location>
        <begin position="314"/>
        <end position="479"/>
    </location>
</feature>
<dbReference type="SUPFAM" id="SSF52922">
    <property type="entry name" value="TK C-terminal domain-like"/>
    <property type="match status" value="1"/>
</dbReference>
<keyword evidence="6 11" id="KW-0460">Magnesium</keyword>
<comment type="caution">
    <text evidence="14">The sequence shown here is derived from an EMBL/GenBank/DDBJ whole genome shotgun (WGS) entry which is preliminary data.</text>
</comment>
<dbReference type="GO" id="GO:0019288">
    <property type="term" value="P:isopentenyl diphosphate biosynthetic process, methylerythritol 4-phosphate pathway"/>
    <property type="evidence" value="ECO:0007669"/>
    <property type="project" value="TreeGrafter"/>
</dbReference>
<feature type="binding site" evidence="11">
    <location>
        <position position="72"/>
    </location>
    <ligand>
        <name>thiamine diphosphate</name>
        <dbReference type="ChEBI" id="CHEBI:58937"/>
    </ligand>
</feature>
<comment type="cofactor">
    <cofactor evidence="11">
        <name>thiamine diphosphate</name>
        <dbReference type="ChEBI" id="CHEBI:58937"/>
    </cofactor>
    <text evidence="11">Binds 1 thiamine pyrophosphate per subunit.</text>
</comment>
<dbReference type="FunFam" id="3.40.50.970:FF:000005">
    <property type="entry name" value="1-deoxy-D-xylulose-5-phosphate synthase"/>
    <property type="match status" value="1"/>
</dbReference>
<comment type="catalytic activity">
    <reaction evidence="11">
        <text>D-glyceraldehyde 3-phosphate + pyruvate + H(+) = 1-deoxy-D-xylulose 5-phosphate + CO2</text>
        <dbReference type="Rhea" id="RHEA:12605"/>
        <dbReference type="ChEBI" id="CHEBI:15361"/>
        <dbReference type="ChEBI" id="CHEBI:15378"/>
        <dbReference type="ChEBI" id="CHEBI:16526"/>
        <dbReference type="ChEBI" id="CHEBI:57792"/>
        <dbReference type="ChEBI" id="CHEBI:59776"/>
        <dbReference type="EC" id="2.2.1.7"/>
    </reaction>
</comment>
<evidence type="ECO:0000256" key="1">
    <source>
        <dbReference type="ARBA" id="ARBA00004980"/>
    </source>
</evidence>
<comment type="subunit">
    <text evidence="3 11">Homodimer.</text>
</comment>
<dbReference type="InterPro" id="IPR029061">
    <property type="entry name" value="THDP-binding"/>
</dbReference>
<dbReference type="Pfam" id="PF13292">
    <property type="entry name" value="DXP_synthase_N"/>
    <property type="match status" value="1"/>
</dbReference>
<feature type="binding site" evidence="11">
    <location>
        <position position="365"/>
    </location>
    <ligand>
        <name>thiamine diphosphate</name>
        <dbReference type="ChEBI" id="CHEBI:58937"/>
    </ligand>
</feature>
<comment type="pathway">
    <text evidence="1 11">Metabolic intermediate biosynthesis; 1-deoxy-D-xylulose 5-phosphate biosynthesis; 1-deoxy-D-xylulose 5-phosphate from D-glyceraldehyde 3-phosphate and pyruvate: step 1/1.</text>
</comment>
<dbReference type="PANTHER" id="PTHR43322">
    <property type="entry name" value="1-D-DEOXYXYLULOSE 5-PHOSPHATE SYNTHASE-RELATED"/>
    <property type="match status" value="1"/>
</dbReference>
<keyword evidence="4 11" id="KW-0808">Transferase</keyword>
<evidence type="ECO:0000256" key="3">
    <source>
        <dbReference type="ARBA" id="ARBA00011738"/>
    </source>
</evidence>
<dbReference type="GO" id="GO:0008661">
    <property type="term" value="F:1-deoxy-D-xylulose-5-phosphate synthase activity"/>
    <property type="evidence" value="ECO:0007669"/>
    <property type="project" value="UniProtKB-UniRule"/>
</dbReference>
<dbReference type="InterPro" id="IPR005477">
    <property type="entry name" value="Dxylulose-5-P_synthase"/>
</dbReference>
<feature type="binding site" evidence="11">
    <location>
        <position position="144"/>
    </location>
    <ligand>
        <name>Mg(2+)</name>
        <dbReference type="ChEBI" id="CHEBI:18420"/>
    </ligand>
</feature>
<evidence type="ECO:0000256" key="9">
    <source>
        <dbReference type="ARBA" id="ARBA00023229"/>
    </source>
</evidence>
<sequence>MILDRINSPKDLKLLSIEELETLAEEIRELIIDVCSRNGGHVGPNLGAVELTLALHYVFDAPEDRIIWDVGHQCYTHKIITGRKDQFTTLRKKGGLSGFPKPDESPYDVFATGHSSTSLSVALGLAVARDLNGGKEKIIAVIGDGAIGAGMAFEALNQIGHLKKDILIILNDNEMSIAKNVGALSEHLTRLITAPAYNRIRDDIWDKLGLLPFGLREEARDLAKRIEEGLKNLIMPGVIFEHLGFRYIGPIHGHNLRVLIPTLERIRSLKGPRMVHVLTKKGKGYRPAEENPERFHGIGPFDKKTGTPKKRKRPTYTQVFGRTIVELARKDKRIVAITAGMCLGTGLVEFREKIPNRFFDVGIAEQHAVTFAAGLARAGMRPVCAIYSTFLQRAYDQIIHDVCLTSLPVVFAIDRSGLVGDDGPTHHGPFDLTYLRVAPNMVIASPKDEDELRSLLYTAVNYDKGPFAIRYPRGEAYGVELKPYRELPIGKAEVLIEGEPWVLAIGSTVYPTLEAARILKSEGIEIGVVNMRWVKPLDEELLERISGEYLFTVEENSIRGGLGAAVLEFLARKEVRVELIGIPDRFIEHGDRSELLRDLRIDGEGIARRIREAIS</sequence>
<dbReference type="InterPro" id="IPR033248">
    <property type="entry name" value="Transketolase_C"/>
</dbReference>
<dbReference type="CDD" id="cd07033">
    <property type="entry name" value="TPP_PYR_DXS_TK_like"/>
    <property type="match status" value="1"/>
</dbReference>
<feature type="binding site" evidence="11">
    <location>
        <begin position="145"/>
        <end position="146"/>
    </location>
    <ligand>
        <name>thiamine diphosphate</name>
        <dbReference type="ChEBI" id="CHEBI:58937"/>
    </ligand>
</feature>
<comment type="cofactor">
    <cofactor evidence="11">
        <name>Mg(2+)</name>
        <dbReference type="ChEBI" id="CHEBI:18420"/>
    </cofactor>
    <text evidence="11">Binds 1 Mg(2+) ion per subunit.</text>
</comment>
<keyword evidence="7 11" id="KW-0784">Thiamine biosynthesis</keyword>
<evidence type="ECO:0000256" key="2">
    <source>
        <dbReference type="ARBA" id="ARBA00011081"/>
    </source>
</evidence>
<dbReference type="SUPFAM" id="SSF52518">
    <property type="entry name" value="Thiamin diphosphate-binding fold (THDP-binding)"/>
    <property type="match status" value="2"/>
</dbReference>
<comment type="similarity">
    <text evidence="2 11">Belongs to the transketolase family. DXPS subfamily.</text>
</comment>
<evidence type="ECO:0000256" key="8">
    <source>
        <dbReference type="ARBA" id="ARBA00023052"/>
    </source>
</evidence>
<dbReference type="GO" id="GO:0000287">
    <property type="term" value="F:magnesium ion binding"/>
    <property type="evidence" value="ECO:0007669"/>
    <property type="project" value="UniProtKB-UniRule"/>
</dbReference>
<dbReference type="GO" id="GO:0009228">
    <property type="term" value="P:thiamine biosynthetic process"/>
    <property type="evidence" value="ECO:0007669"/>
    <property type="project" value="UniProtKB-UniRule"/>
</dbReference>
<dbReference type="EC" id="2.2.1.7" evidence="11"/>
<dbReference type="AlphaFoldDB" id="A0A660SG42"/>
<name>A0A660SG42_UNCW3</name>
<dbReference type="SMART" id="SM00861">
    <property type="entry name" value="Transket_pyr"/>
    <property type="match status" value="1"/>
</dbReference>
<feature type="binding site" evidence="11">
    <location>
        <position position="173"/>
    </location>
    <ligand>
        <name>thiamine diphosphate</name>
        <dbReference type="ChEBI" id="CHEBI:58937"/>
    </ligand>
</feature>